<reference evidence="2" key="1">
    <citation type="submission" date="2018-11" db="EMBL/GenBank/DDBJ databases">
        <authorList>
            <person name="Alioto T."/>
            <person name="Alioto T."/>
        </authorList>
    </citation>
    <scope>NUCLEOTIDE SEQUENCE</scope>
</reference>
<evidence type="ECO:0000256" key="1">
    <source>
        <dbReference type="SAM" id="MobiDB-lite"/>
    </source>
</evidence>
<gene>
    <name evidence="2" type="ORF">MGAL_10B018816</name>
</gene>
<accession>A0A8B6E1S7</accession>
<name>A0A8B6E1S7_MYTGA</name>
<dbReference type="AlphaFoldDB" id="A0A8B6E1S7"/>
<proteinExistence type="predicted"/>
<evidence type="ECO:0000313" key="3">
    <source>
        <dbReference type="Proteomes" id="UP000596742"/>
    </source>
</evidence>
<dbReference type="InterPro" id="IPR027080">
    <property type="entry name" value="Unc-13"/>
</dbReference>
<dbReference type="GO" id="GO:0031594">
    <property type="term" value="C:neuromuscular junction"/>
    <property type="evidence" value="ECO:0007669"/>
    <property type="project" value="TreeGrafter"/>
</dbReference>
<dbReference type="GO" id="GO:0005516">
    <property type="term" value="F:calmodulin binding"/>
    <property type="evidence" value="ECO:0007669"/>
    <property type="project" value="TreeGrafter"/>
</dbReference>
<feature type="non-terminal residue" evidence="2">
    <location>
        <position position="1"/>
    </location>
</feature>
<organism evidence="2 3">
    <name type="scientific">Mytilus galloprovincialis</name>
    <name type="common">Mediterranean mussel</name>
    <dbReference type="NCBI Taxonomy" id="29158"/>
    <lineage>
        <taxon>Eukaryota</taxon>
        <taxon>Metazoa</taxon>
        <taxon>Spiralia</taxon>
        <taxon>Lophotrochozoa</taxon>
        <taxon>Mollusca</taxon>
        <taxon>Bivalvia</taxon>
        <taxon>Autobranchia</taxon>
        <taxon>Pteriomorphia</taxon>
        <taxon>Mytilida</taxon>
        <taxon>Mytiloidea</taxon>
        <taxon>Mytilidae</taxon>
        <taxon>Mytilinae</taxon>
        <taxon>Mytilus</taxon>
    </lineage>
</organism>
<evidence type="ECO:0000313" key="2">
    <source>
        <dbReference type="EMBL" id="VDI28412.1"/>
    </source>
</evidence>
<dbReference type="GO" id="GO:0019992">
    <property type="term" value="F:diacylglycerol binding"/>
    <property type="evidence" value="ECO:0007669"/>
    <property type="project" value="InterPro"/>
</dbReference>
<dbReference type="GO" id="GO:0043195">
    <property type="term" value="C:terminal bouton"/>
    <property type="evidence" value="ECO:0007669"/>
    <property type="project" value="TreeGrafter"/>
</dbReference>
<dbReference type="OrthoDB" id="6095062at2759"/>
<dbReference type="EMBL" id="UYJE01004486">
    <property type="protein sequence ID" value="VDI28412.1"/>
    <property type="molecule type" value="Genomic_DNA"/>
</dbReference>
<feature type="region of interest" description="Disordered" evidence="1">
    <location>
        <begin position="363"/>
        <end position="386"/>
    </location>
</feature>
<dbReference type="GO" id="GO:0030672">
    <property type="term" value="C:synaptic vesicle membrane"/>
    <property type="evidence" value="ECO:0007669"/>
    <property type="project" value="TreeGrafter"/>
</dbReference>
<dbReference type="PANTHER" id="PTHR10480:SF12">
    <property type="entry name" value="UNC-13, ISOFORM E"/>
    <property type="match status" value="1"/>
</dbReference>
<dbReference type="GO" id="GO:0035249">
    <property type="term" value="P:synaptic transmission, glutamatergic"/>
    <property type="evidence" value="ECO:0007669"/>
    <property type="project" value="TreeGrafter"/>
</dbReference>
<protein>
    <submittedName>
        <fullName evidence="2">Uncharacterized protein</fullName>
    </submittedName>
</protein>
<dbReference type="PANTHER" id="PTHR10480">
    <property type="entry name" value="PROTEIN UNC-13 HOMOLOG"/>
    <property type="match status" value="1"/>
</dbReference>
<dbReference type="GO" id="GO:0017075">
    <property type="term" value="F:syntaxin-1 binding"/>
    <property type="evidence" value="ECO:0007669"/>
    <property type="project" value="TreeGrafter"/>
</dbReference>
<dbReference type="Proteomes" id="UP000596742">
    <property type="component" value="Unassembled WGS sequence"/>
</dbReference>
<dbReference type="GO" id="GO:0098831">
    <property type="term" value="C:presynaptic active zone cytoplasmic component"/>
    <property type="evidence" value="ECO:0007669"/>
    <property type="project" value="TreeGrafter"/>
</dbReference>
<dbReference type="GO" id="GO:0016081">
    <property type="term" value="P:synaptic vesicle docking"/>
    <property type="evidence" value="ECO:0007669"/>
    <property type="project" value="TreeGrafter"/>
</dbReference>
<dbReference type="GO" id="GO:0042734">
    <property type="term" value="C:presynaptic membrane"/>
    <property type="evidence" value="ECO:0007669"/>
    <property type="project" value="TreeGrafter"/>
</dbReference>
<dbReference type="GO" id="GO:0061789">
    <property type="term" value="P:dense core granule priming"/>
    <property type="evidence" value="ECO:0007669"/>
    <property type="project" value="TreeGrafter"/>
</dbReference>
<dbReference type="GO" id="GO:0016082">
    <property type="term" value="P:synaptic vesicle priming"/>
    <property type="evidence" value="ECO:0007669"/>
    <property type="project" value="TreeGrafter"/>
</dbReference>
<sequence length="426" mass="49117">KEKFVKLLDQLHNSLRIDLSMYRNNFPASDQARLQDLKSTVDLLTSITFFRMKAKVMKMGSKSSSKKRKNGPPKYMEKMLFINHKEDQQLQYKLEQLHLKSRDREIEMDLAKNRVEKEWKQNSKKQITLSELNNAMGKYNRNGFIPDTATRARARRTSAKAAQDLSVNDYLIEEHRKLSSVIPEILTALTIPKNQNSKQLVPDTPLYQQENVTDLDVNKIVKMTHAVKILRKNISTRMKANEHQPPLTVVLRPSRSDGDLNVYTNGACALMKRKIDRKRKQSNSNYELPPSMQRKLAALEKQMSDPRRQSVMASIPDVSKLKSQQKRHSVCVPALQRSQSIAALPPIPTTPGMLRSLTNVSMNSGLDHRRKNSTEGNSQTIDEDELRSRQKIAMEMERYDAVRNKITNFLDNKIRQIDSNMYIDAR</sequence>
<dbReference type="GO" id="GO:0099525">
    <property type="term" value="P:presynaptic dense core vesicle exocytosis"/>
    <property type="evidence" value="ECO:0007669"/>
    <property type="project" value="TreeGrafter"/>
</dbReference>
<keyword evidence="3" id="KW-1185">Reference proteome</keyword>
<comment type="caution">
    <text evidence="2">The sequence shown here is derived from an EMBL/GenBank/DDBJ whole genome shotgun (WGS) entry which is preliminary data.</text>
</comment>